<name>A0A5B9MK41_9BACT</name>
<gene>
    <name evidence="1" type="ORF">Mal15_44210</name>
</gene>
<accession>A0A5B9MK41</accession>
<proteinExistence type="predicted"/>
<organism evidence="1 2">
    <name type="scientific">Stieleria maiorica</name>
    <dbReference type="NCBI Taxonomy" id="2795974"/>
    <lineage>
        <taxon>Bacteria</taxon>
        <taxon>Pseudomonadati</taxon>
        <taxon>Planctomycetota</taxon>
        <taxon>Planctomycetia</taxon>
        <taxon>Pirellulales</taxon>
        <taxon>Pirellulaceae</taxon>
        <taxon>Stieleria</taxon>
    </lineage>
</organism>
<sequence length="35" mass="3993">MKFETDTLICRVTLFSRVCGSVAYHFKLAGRLIES</sequence>
<evidence type="ECO:0000313" key="1">
    <source>
        <dbReference type="EMBL" id="QEG00351.1"/>
    </source>
</evidence>
<evidence type="ECO:0000313" key="2">
    <source>
        <dbReference type="Proteomes" id="UP000321353"/>
    </source>
</evidence>
<reference evidence="1 2" key="1">
    <citation type="submission" date="2019-02" db="EMBL/GenBank/DDBJ databases">
        <title>Planctomycetal bacteria perform biofilm scaping via a novel small molecule.</title>
        <authorList>
            <person name="Jeske O."/>
            <person name="Boedeker C."/>
            <person name="Wiegand S."/>
            <person name="Breitling P."/>
            <person name="Kallscheuer N."/>
            <person name="Jogler M."/>
            <person name="Rohde M."/>
            <person name="Petersen J."/>
            <person name="Medema M.H."/>
            <person name="Surup F."/>
            <person name="Jogler C."/>
        </authorList>
    </citation>
    <scope>NUCLEOTIDE SEQUENCE [LARGE SCALE GENOMIC DNA]</scope>
    <source>
        <strain evidence="1 2">Mal15</strain>
    </source>
</reference>
<dbReference type="Proteomes" id="UP000321353">
    <property type="component" value="Chromosome"/>
</dbReference>
<dbReference type="KEGG" id="smam:Mal15_44210"/>
<protein>
    <submittedName>
        <fullName evidence="1">Uncharacterized protein</fullName>
    </submittedName>
</protein>
<dbReference type="AlphaFoldDB" id="A0A5B9MK41"/>
<keyword evidence="2" id="KW-1185">Reference proteome</keyword>
<dbReference type="EMBL" id="CP036264">
    <property type="protein sequence ID" value="QEG00351.1"/>
    <property type="molecule type" value="Genomic_DNA"/>
</dbReference>